<dbReference type="AlphaFoldDB" id="A0A0E9QTE2"/>
<reference evidence="1" key="1">
    <citation type="submission" date="2014-11" db="EMBL/GenBank/DDBJ databases">
        <authorList>
            <person name="Amaro Gonzalez C."/>
        </authorList>
    </citation>
    <scope>NUCLEOTIDE SEQUENCE</scope>
</reference>
<proteinExistence type="predicted"/>
<accession>A0A0E9QTE2</accession>
<dbReference type="EMBL" id="GBXM01088860">
    <property type="protein sequence ID" value="JAH19717.1"/>
    <property type="molecule type" value="Transcribed_RNA"/>
</dbReference>
<evidence type="ECO:0000313" key="1">
    <source>
        <dbReference type="EMBL" id="JAH19717.1"/>
    </source>
</evidence>
<name>A0A0E9QTE2_ANGAN</name>
<organism evidence="1">
    <name type="scientific">Anguilla anguilla</name>
    <name type="common">European freshwater eel</name>
    <name type="synonym">Muraena anguilla</name>
    <dbReference type="NCBI Taxonomy" id="7936"/>
    <lineage>
        <taxon>Eukaryota</taxon>
        <taxon>Metazoa</taxon>
        <taxon>Chordata</taxon>
        <taxon>Craniata</taxon>
        <taxon>Vertebrata</taxon>
        <taxon>Euteleostomi</taxon>
        <taxon>Actinopterygii</taxon>
        <taxon>Neopterygii</taxon>
        <taxon>Teleostei</taxon>
        <taxon>Anguilliformes</taxon>
        <taxon>Anguillidae</taxon>
        <taxon>Anguilla</taxon>
    </lineage>
</organism>
<protein>
    <submittedName>
        <fullName evidence="1">Uncharacterized protein</fullName>
    </submittedName>
</protein>
<reference evidence="1" key="2">
    <citation type="journal article" date="2015" name="Fish Shellfish Immunol.">
        <title>Early steps in the European eel (Anguilla anguilla)-Vibrio vulnificus interaction in the gills: Role of the RtxA13 toxin.</title>
        <authorList>
            <person name="Callol A."/>
            <person name="Pajuelo D."/>
            <person name="Ebbesson L."/>
            <person name="Teles M."/>
            <person name="MacKenzie S."/>
            <person name="Amaro C."/>
        </authorList>
    </citation>
    <scope>NUCLEOTIDE SEQUENCE</scope>
</reference>
<sequence>MGVTFRCSHTFGNVVYHLCEDAQVGATDLWWLRSISSIDCKKYV</sequence>